<dbReference type="Gene3D" id="3.30.70.1070">
    <property type="entry name" value="Sporulation related repeat"/>
    <property type="match status" value="1"/>
</dbReference>
<feature type="chain" id="PRO_5011460717" evidence="1">
    <location>
        <begin position="21"/>
        <end position="170"/>
    </location>
</feature>
<evidence type="ECO:0000313" key="3">
    <source>
        <dbReference type="EMBL" id="SDE10278.1"/>
    </source>
</evidence>
<dbReference type="RefSeq" id="WP_092735983.1">
    <property type="nucleotide sequence ID" value="NZ_FNAS01000003.1"/>
</dbReference>
<feature type="domain" description="SPOR" evidence="2">
    <location>
        <begin position="85"/>
        <end position="163"/>
    </location>
</feature>
<dbReference type="OrthoDB" id="2473397at2"/>
<proteinExistence type="predicted"/>
<dbReference type="InterPro" id="IPR007730">
    <property type="entry name" value="SPOR-like_dom"/>
</dbReference>
<dbReference type="Proteomes" id="UP000198517">
    <property type="component" value="Unassembled WGS sequence"/>
</dbReference>
<dbReference type="STRING" id="1071918.SAMN05421544_10364"/>
<protein>
    <submittedName>
        <fullName evidence="3">Sporulation related domain-containing protein</fullName>
    </submittedName>
</protein>
<keyword evidence="1" id="KW-0732">Signal</keyword>
<dbReference type="EMBL" id="FNAS01000003">
    <property type="protein sequence ID" value="SDE10278.1"/>
    <property type="molecule type" value="Genomic_DNA"/>
</dbReference>
<dbReference type="InterPro" id="IPR036680">
    <property type="entry name" value="SPOR-like_sf"/>
</dbReference>
<dbReference type="GO" id="GO:0042834">
    <property type="term" value="F:peptidoglycan binding"/>
    <property type="evidence" value="ECO:0007669"/>
    <property type="project" value="InterPro"/>
</dbReference>
<reference evidence="3 4" key="1">
    <citation type="submission" date="2016-10" db="EMBL/GenBank/DDBJ databases">
        <authorList>
            <person name="de Groot N.N."/>
        </authorList>
    </citation>
    <scope>NUCLEOTIDE SEQUENCE [LARGE SCALE GENOMIC DNA]</scope>
    <source>
        <strain evidence="3 4">DSM 24015</strain>
    </source>
</reference>
<gene>
    <name evidence="3" type="ORF">SAMN05421544_10364</name>
</gene>
<accession>A0A1G7A5S0</accession>
<keyword evidence="4" id="KW-1185">Reference proteome</keyword>
<evidence type="ECO:0000256" key="1">
    <source>
        <dbReference type="SAM" id="SignalP"/>
    </source>
</evidence>
<dbReference type="PROSITE" id="PS51724">
    <property type="entry name" value="SPOR"/>
    <property type="match status" value="1"/>
</dbReference>
<dbReference type="Pfam" id="PF05036">
    <property type="entry name" value="SPOR"/>
    <property type="match status" value="1"/>
</dbReference>
<sequence>MKRFLLAFLFIISDTLLSQAQTIISQKDSVNGYTMTMDNRIASLLNKQENNCKQNSYKQNPNNTNNNIVSTSKRTLSKTNICRQHPRLLGYKIQIAMVKSKSDADKITLDFRKKFPYIKVLQDGSMRPYYRVLAGSYFTPKDTEKDLKNIKRSFGSAVAIKYMIFCVEAL</sequence>
<organism evidence="3 4">
    <name type="scientific">Riemerella columbipharyngis</name>
    <dbReference type="NCBI Taxonomy" id="1071918"/>
    <lineage>
        <taxon>Bacteria</taxon>
        <taxon>Pseudomonadati</taxon>
        <taxon>Bacteroidota</taxon>
        <taxon>Flavobacteriia</taxon>
        <taxon>Flavobacteriales</taxon>
        <taxon>Weeksellaceae</taxon>
        <taxon>Riemerella</taxon>
    </lineage>
</organism>
<evidence type="ECO:0000259" key="2">
    <source>
        <dbReference type="PROSITE" id="PS51724"/>
    </source>
</evidence>
<dbReference type="SUPFAM" id="SSF110997">
    <property type="entry name" value="Sporulation related repeat"/>
    <property type="match status" value="1"/>
</dbReference>
<feature type="signal peptide" evidence="1">
    <location>
        <begin position="1"/>
        <end position="20"/>
    </location>
</feature>
<dbReference type="AlphaFoldDB" id="A0A1G7A5S0"/>
<name>A0A1G7A5S0_9FLAO</name>
<evidence type="ECO:0000313" key="4">
    <source>
        <dbReference type="Proteomes" id="UP000198517"/>
    </source>
</evidence>